<evidence type="ECO:0000256" key="3">
    <source>
        <dbReference type="SAM" id="SignalP"/>
    </source>
</evidence>
<feature type="region of interest" description="Disordered" evidence="2">
    <location>
        <begin position="270"/>
        <end position="295"/>
    </location>
</feature>
<feature type="domain" description="C2H2-type" evidence="4">
    <location>
        <begin position="302"/>
        <end position="324"/>
    </location>
</feature>
<keyword evidence="1" id="KW-0862">Zinc</keyword>
<feature type="region of interest" description="Disordered" evidence="2">
    <location>
        <begin position="485"/>
        <end position="552"/>
    </location>
</feature>
<dbReference type="AlphaFoldDB" id="A0AAV2K7N2"/>
<feature type="domain" description="C2H2-type" evidence="4">
    <location>
        <begin position="324"/>
        <end position="358"/>
    </location>
</feature>
<evidence type="ECO:0000256" key="2">
    <source>
        <dbReference type="SAM" id="MobiDB-lite"/>
    </source>
</evidence>
<dbReference type="InterPro" id="IPR013087">
    <property type="entry name" value="Znf_C2H2_type"/>
</dbReference>
<sequence>MYCQWIILFVSVSTLVSPDPAVALPFRTQSPDLAAVQLFTVFADVSDQQLLQETLQICEARKELFQTLTKEEPVTFSLNALFKEEPREFSVGNKDQPEGLVKTEPELQCILPVIKPEPEPEDLQRPDPSPSPHQDLDHEPDQDFPQDSELSGQWQFEGLPSRSSDREHTDNSSEEEAPQSQSLWPKLVVNLSPKATLPLAQGLDGSQADADVTENSSDSNSPSASAATAGPSSVSVKLRPLCSDLVRSALSGQVAKKKLSEDHDTALQAKQRVKLHKKRARAGGRASEEGGGKAWGGEEANHHCSICDRKFALQCLVKRHMKSHDCGEVCGRSFSTNLLLEHYTRTRNRNETHNKKEPNRRRRRETKQPVKKKKPNDMISYNKETIQDKLQNTDKKCLKVKTKESKGKRRSAELGATTSIRTPEQVNAAKQRVSATCRRGAELSRKEQRKLSKEAANVSSAACFQVGSAPSNMCKLSAAASKRLQPHGGTQAGVSNLMSQCKQTTANQRQSWGNTKAAAAKRRKSVGEEEAKRQREDTDTDKTEDSSDDSPA</sequence>
<evidence type="ECO:0000313" key="5">
    <source>
        <dbReference type="EMBL" id="CAL1583935.1"/>
    </source>
</evidence>
<reference evidence="5 6" key="1">
    <citation type="submission" date="2024-04" db="EMBL/GenBank/DDBJ databases">
        <authorList>
            <person name="Waldvogel A.-M."/>
            <person name="Schoenle A."/>
        </authorList>
    </citation>
    <scope>NUCLEOTIDE SEQUENCE [LARGE SCALE GENOMIC DNA]</scope>
</reference>
<evidence type="ECO:0000313" key="6">
    <source>
        <dbReference type="Proteomes" id="UP001497482"/>
    </source>
</evidence>
<gene>
    <name evidence="5" type="ORF">KC01_LOCUS14342</name>
</gene>
<dbReference type="EMBL" id="OZ035838">
    <property type="protein sequence ID" value="CAL1583935.1"/>
    <property type="molecule type" value="Genomic_DNA"/>
</dbReference>
<feature type="region of interest" description="Disordered" evidence="2">
    <location>
        <begin position="117"/>
        <end position="184"/>
    </location>
</feature>
<dbReference type="Proteomes" id="UP001497482">
    <property type="component" value="Chromosome 16"/>
</dbReference>
<protein>
    <recommendedName>
        <fullName evidence="4">C2H2-type domain-containing protein</fullName>
    </recommendedName>
</protein>
<organism evidence="5 6">
    <name type="scientific">Knipowitschia caucasica</name>
    <name type="common">Caucasian dwarf goby</name>
    <name type="synonym">Pomatoschistus caucasicus</name>
    <dbReference type="NCBI Taxonomy" id="637954"/>
    <lineage>
        <taxon>Eukaryota</taxon>
        <taxon>Metazoa</taxon>
        <taxon>Chordata</taxon>
        <taxon>Craniata</taxon>
        <taxon>Vertebrata</taxon>
        <taxon>Euteleostomi</taxon>
        <taxon>Actinopterygii</taxon>
        <taxon>Neopterygii</taxon>
        <taxon>Teleostei</taxon>
        <taxon>Neoteleostei</taxon>
        <taxon>Acanthomorphata</taxon>
        <taxon>Gobiaria</taxon>
        <taxon>Gobiiformes</taxon>
        <taxon>Gobioidei</taxon>
        <taxon>Gobiidae</taxon>
        <taxon>Gobiinae</taxon>
        <taxon>Knipowitschia</taxon>
    </lineage>
</organism>
<feature type="compositionally biased region" description="Basic residues" evidence="2">
    <location>
        <begin position="271"/>
        <end position="282"/>
    </location>
</feature>
<feature type="compositionally biased region" description="Basic residues" evidence="2">
    <location>
        <begin position="358"/>
        <end position="374"/>
    </location>
</feature>
<evidence type="ECO:0000256" key="1">
    <source>
        <dbReference type="PROSITE-ProRule" id="PRU00042"/>
    </source>
</evidence>
<evidence type="ECO:0000259" key="4">
    <source>
        <dbReference type="PROSITE" id="PS50157"/>
    </source>
</evidence>
<feature type="region of interest" description="Disordered" evidence="2">
    <location>
        <begin position="345"/>
        <end position="377"/>
    </location>
</feature>
<dbReference type="GO" id="GO:0008270">
    <property type="term" value="F:zinc ion binding"/>
    <property type="evidence" value="ECO:0007669"/>
    <property type="project" value="UniProtKB-KW"/>
</dbReference>
<feature type="region of interest" description="Disordered" evidence="2">
    <location>
        <begin position="199"/>
        <end position="233"/>
    </location>
</feature>
<feature type="signal peptide" evidence="3">
    <location>
        <begin position="1"/>
        <end position="23"/>
    </location>
</feature>
<feature type="chain" id="PRO_5043763448" description="C2H2-type domain-containing protein" evidence="3">
    <location>
        <begin position="24"/>
        <end position="552"/>
    </location>
</feature>
<feature type="compositionally biased region" description="Low complexity" evidence="2">
    <location>
        <begin position="215"/>
        <end position="233"/>
    </location>
</feature>
<proteinExistence type="predicted"/>
<feature type="compositionally biased region" description="Basic and acidic residues" evidence="2">
    <location>
        <begin position="345"/>
        <end position="357"/>
    </location>
</feature>
<dbReference type="PROSITE" id="PS50157">
    <property type="entry name" value="ZINC_FINGER_C2H2_2"/>
    <property type="match status" value="2"/>
</dbReference>
<keyword evidence="1" id="KW-0479">Metal-binding</keyword>
<keyword evidence="3" id="KW-0732">Signal</keyword>
<keyword evidence="6" id="KW-1185">Reference proteome</keyword>
<feature type="compositionally biased region" description="Basic and acidic residues" evidence="2">
    <location>
        <begin position="525"/>
        <end position="545"/>
    </location>
</feature>
<keyword evidence="1" id="KW-0863">Zinc-finger</keyword>
<feature type="compositionally biased region" description="Polar residues" evidence="2">
    <location>
        <begin position="492"/>
        <end position="514"/>
    </location>
</feature>
<accession>A0AAV2K7N2</accession>
<dbReference type="PROSITE" id="PS00028">
    <property type="entry name" value="ZINC_FINGER_C2H2_1"/>
    <property type="match status" value="1"/>
</dbReference>
<name>A0AAV2K7N2_KNICA</name>